<proteinExistence type="predicted"/>
<reference evidence="3" key="1">
    <citation type="journal article" date="2019" name="Int. J. Syst. Evol. Microbiol.">
        <title>The Global Catalogue of Microorganisms (GCM) 10K type strain sequencing project: providing services to taxonomists for standard genome sequencing and annotation.</title>
        <authorList>
            <consortium name="The Broad Institute Genomics Platform"/>
            <consortium name="The Broad Institute Genome Sequencing Center for Infectious Disease"/>
            <person name="Wu L."/>
            <person name="Ma J."/>
        </authorList>
    </citation>
    <scope>NUCLEOTIDE SEQUENCE [LARGE SCALE GENOMIC DNA]</scope>
    <source>
        <strain evidence="3">JCM 1490</strain>
    </source>
</reference>
<comment type="caution">
    <text evidence="2">The sequence shown here is derived from an EMBL/GenBank/DDBJ whole genome shotgun (WGS) entry which is preliminary data.</text>
</comment>
<keyword evidence="1" id="KW-0812">Transmembrane</keyword>
<name>A0ABW2QD87_9MICO</name>
<dbReference type="EMBL" id="JBHTCQ010000004">
    <property type="protein sequence ID" value="MFC7406712.1"/>
    <property type="molecule type" value="Genomic_DNA"/>
</dbReference>
<keyword evidence="3" id="KW-1185">Reference proteome</keyword>
<accession>A0ABW2QD87</accession>
<protein>
    <submittedName>
        <fullName evidence="2">Uncharacterized protein</fullName>
    </submittedName>
</protein>
<dbReference type="Proteomes" id="UP001596455">
    <property type="component" value="Unassembled WGS sequence"/>
</dbReference>
<sequence>MWWIVWLVLVVAGAGLLALLGYGLWRRVKALGRELRDLSGAVERLESASAVVPEPGTRHRPGPLRDPATLASARATRERVAQERDEARTVRLARAVARWRALKLLE</sequence>
<organism evidence="2 3">
    <name type="scientific">Georgenia alba</name>
    <dbReference type="NCBI Taxonomy" id="2233858"/>
    <lineage>
        <taxon>Bacteria</taxon>
        <taxon>Bacillati</taxon>
        <taxon>Actinomycetota</taxon>
        <taxon>Actinomycetes</taxon>
        <taxon>Micrococcales</taxon>
        <taxon>Bogoriellaceae</taxon>
        <taxon>Georgenia</taxon>
    </lineage>
</organism>
<keyword evidence="1" id="KW-0472">Membrane</keyword>
<evidence type="ECO:0000313" key="2">
    <source>
        <dbReference type="EMBL" id="MFC7406712.1"/>
    </source>
</evidence>
<gene>
    <name evidence="2" type="ORF">ACFQQL_16450</name>
</gene>
<evidence type="ECO:0000313" key="3">
    <source>
        <dbReference type="Proteomes" id="UP001596455"/>
    </source>
</evidence>
<dbReference type="RefSeq" id="WP_382396246.1">
    <property type="nucleotide sequence ID" value="NZ_JBHTCQ010000004.1"/>
</dbReference>
<evidence type="ECO:0000256" key="1">
    <source>
        <dbReference type="SAM" id="Phobius"/>
    </source>
</evidence>
<keyword evidence="1" id="KW-1133">Transmembrane helix</keyword>
<feature type="transmembrane region" description="Helical" evidence="1">
    <location>
        <begin position="6"/>
        <end position="25"/>
    </location>
</feature>